<evidence type="ECO:0000313" key="11">
    <source>
        <dbReference type="Proteomes" id="UP000607645"/>
    </source>
</evidence>
<dbReference type="GO" id="GO:0006633">
    <property type="term" value="P:fatty acid biosynthetic process"/>
    <property type="evidence" value="ECO:0007669"/>
    <property type="project" value="UniProtKB-UniPathway"/>
</dbReference>
<dbReference type="NCBIfam" id="TIGR00531">
    <property type="entry name" value="BCCP"/>
    <property type="match status" value="1"/>
</dbReference>
<protein>
    <recommendedName>
        <fullName evidence="2 8">Biotin carboxyl carrier protein of acetyl-CoA carboxylase</fullName>
    </recommendedName>
</protein>
<dbReference type="InterPro" id="IPR001249">
    <property type="entry name" value="AcCoA_biotinCC"/>
</dbReference>
<dbReference type="Pfam" id="PF00364">
    <property type="entry name" value="Biotin_lipoyl"/>
    <property type="match status" value="1"/>
</dbReference>
<evidence type="ECO:0000256" key="7">
    <source>
        <dbReference type="ARBA" id="ARBA00023267"/>
    </source>
</evidence>
<feature type="domain" description="Lipoyl-binding" evidence="9">
    <location>
        <begin position="65"/>
        <end position="141"/>
    </location>
</feature>
<keyword evidence="5 8" id="KW-0443">Lipid metabolism</keyword>
<name>A0A8J6JF92_9FIRM</name>
<dbReference type="PRINTS" id="PR01071">
    <property type="entry name" value="ACOABIOTINCC"/>
</dbReference>
<dbReference type="GO" id="GO:0003989">
    <property type="term" value="F:acetyl-CoA carboxylase activity"/>
    <property type="evidence" value="ECO:0007669"/>
    <property type="project" value="InterPro"/>
</dbReference>
<evidence type="ECO:0000256" key="8">
    <source>
        <dbReference type="RuleBase" id="RU364072"/>
    </source>
</evidence>
<dbReference type="CDD" id="cd06850">
    <property type="entry name" value="biotinyl_domain"/>
    <property type="match status" value="1"/>
</dbReference>
<dbReference type="PROSITE" id="PS00188">
    <property type="entry name" value="BIOTIN"/>
    <property type="match status" value="1"/>
</dbReference>
<dbReference type="PANTHER" id="PTHR45266">
    <property type="entry name" value="OXALOACETATE DECARBOXYLASE ALPHA CHAIN"/>
    <property type="match status" value="1"/>
</dbReference>
<dbReference type="Proteomes" id="UP000607645">
    <property type="component" value="Unassembled WGS sequence"/>
</dbReference>
<evidence type="ECO:0000256" key="6">
    <source>
        <dbReference type="ARBA" id="ARBA00023160"/>
    </source>
</evidence>
<dbReference type="InterPro" id="IPR000089">
    <property type="entry name" value="Biotin_lipoyl"/>
</dbReference>
<comment type="function">
    <text evidence="8">This protein is a component of the acetyl coenzyme A carboxylase complex; first, biotin carboxylase catalyzes the carboxylation of the carrier protein and then the transcarboxylase transfers the carboxyl group to form malonyl-CoA.</text>
</comment>
<comment type="caution">
    <text evidence="10">The sequence shown here is derived from an EMBL/GenBank/DDBJ whole genome shotgun (WGS) entry which is preliminary data.</text>
</comment>
<reference evidence="10" key="1">
    <citation type="submission" date="2020-08" db="EMBL/GenBank/DDBJ databases">
        <title>Genome public.</title>
        <authorList>
            <person name="Liu C."/>
            <person name="Sun Q."/>
        </authorList>
    </citation>
    <scope>NUCLEOTIDE SEQUENCE</scope>
    <source>
        <strain evidence="10">NSJ-52</strain>
    </source>
</reference>
<dbReference type="PANTHER" id="PTHR45266:SF3">
    <property type="entry name" value="OXALOACETATE DECARBOXYLASE ALPHA CHAIN"/>
    <property type="match status" value="1"/>
</dbReference>
<dbReference type="InterPro" id="IPR001882">
    <property type="entry name" value="Biotin_BS"/>
</dbReference>
<evidence type="ECO:0000256" key="4">
    <source>
        <dbReference type="ARBA" id="ARBA00022832"/>
    </source>
</evidence>
<keyword evidence="3 8" id="KW-0444">Lipid biosynthesis</keyword>
<dbReference type="Gene3D" id="2.40.50.100">
    <property type="match status" value="1"/>
</dbReference>
<evidence type="ECO:0000259" key="9">
    <source>
        <dbReference type="PROSITE" id="PS50968"/>
    </source>
</evidence>
<evidence type="ECO:0000313" key="10">
    <source>
        <dbReference type="EMBL" id="MBC5738521.1"/>
    </source>
</evidence>
<dbReference type="SUPFAM" id="SSF51230">
    <property type="entry name" value="Single hybrid motif"/>
    <property type="match status" value="1"/>
</dbReference>
<evidence type="ECO:0000256" key="2">
    <source>
        <dbReference type="ARBA" id="ARBA00017562"/>
    </source>
</evidence>
<dbReference type="GO" id="GO:0009317">
    <property type="term" value="C:acetyl-CoA carboxylase complex"/>
    <property type="evidence" value="ECO:0007669"/>
    <property type="project" value="InterPro"/>
</dbReference>
<accession>A0A8J6JF92</accession>
<dbReference type="RefSeq" id="WP_186920261.1">
    <property type="nucleotide sequence ID" value="NZ_JACOPQ010000016.1"/>
</dbReference>
<dbReference type="InterPro" id="IPR011053">
    <property type="entry name" value="Single_hybrid_motif"/>
</dbReference>
<keyword evidence="7 8" id="KW-0092">Biotin</keyword>
<evidence type="ECO:0000256" key="1">
    <source>
        <dbReference type="ARBA" id="ARBA00005194"/>
    </source>
</evidence>
<evidence type="ECO:0000256" key="3">
    <source>
        <dbReference type="ARBA" id="ARBA00022516"/>
    </source>
</evidence>
<dbReference type="PROSITE" id="PS50968">
    <property type="entry name" value="BIOTINYL_LIPOYL"/>
    <property type="match status" value="1"/>
</dbReference>
<dbReference type="UniPathway" id="UPA00094"/>
<keyword evidence="4 8" id="KW-0276">Fatty acid metabolism</keyword>
<keyword evidence="6 8" id="KW-0275">Fatty acid biosynthesis</keyword>
<evidence type="ECO:0000256" key="5">
    <source>
        <dbReference type="ARBA" id="ARBA00023098"/>
    </source>
</evidence>
<proteinExistence type="predicted"/>
<dbReference type="InterPro" id="IPR050709">
    <property type="entry name" value="Biotin_Carboxyl_Carrier/Decarb"/>
</dbReference>
<gene>
    <name evidence="10" type="primary">accB</name>
    <name evidence="10" type="ORF">H8S62_16025</name>
</gene>
<dbReference type="FunFam" id="2.40.50.100:FF:000003">
    <property type="entry name" value="Acetyl-CoA carboxylase biotin carboxyl carrier protein"/>
    <property type="match status" value="1"/>
</dbReference>
<organism evidence="10 11">
    <name type="scientific">Lawsonibacter faecis</name>
    <dbReference type="NCBI Taxonomy" id="2763052"/>
    <lineage>
        <taxon>Bacteria</taxon>
        <taxon>Bacillati</taxon>
        <taxon>Bacillota</taxon>
        <taxon>Clostridia</taxon>
        <taxon>Eubacteriales</taxon>
        <taxon>Oscillospiraceae</taxon>
        <taxon>Lawsonibacter</taxon>
    </lineage>
</organism>
<keyword evidence="11" id="KW-1185">Reference proteome</keyword>
<comment type="pathway">
    <text evidence="1 8">Lipid metabolism; fatty acid biosynthesis.</text>
</comment>
<dbReference type="EMBL" id="JACOPQ010000016">
    <property type="protein sequence ID" value="MBC5738521.1"/>
    <property type="molecule type" value="Genomic_DNA"/>
</dbReference>
<dbReference type="AlphaFoldDB" id="A0A8J6JF92"/>
<sequence length="143" mass="15645">MEDIDIRKYAGLMRELDLTGLEVTENGATLRLERSFAAAVPAMAPVSPVRPPQAESAATVSNDSVTEIRSPMVGVFYSSPKDNEPPFVKAGDAVRKGDVLCIIEAMKLMNEITAECDGVIEEVCVGDNQVVDFDHILFRFRRA</sequence>